<protein>
    <submittedName>
        <fullName evidence="2">Uncharacterized protein</fullName>
    </submittedName>
</protein>
<dbReference type="Proteomes" id="UP000217676">
    <property type="component" value="Chromosome"/>
</dbReference>
<evidence type="ECO:0000256" key="1">
    <source>
        <dbReference type="SAM" id="MobiDB-lite"/>
    </source>
</evidence>
<feature type="region of interest" description="Disordered" evidence="1">
    <location>
        <begin position="54"/>
        <end position="86"/>
    </location>
</feature>
<accession>A0A160NXC9</accession>
<evidence type="ECO:0000313" key="2">
    <source>
        <dbReference type="EMBL" id="BAU82824.1"/>
    </source>
</evidence>
<evidence type="ECO:0000313" key="3">
    <source>
        <dbReference type="Proteomes" id="UP000217676"/>
    </source>
</evidence>
<dbReference type="AlphaFoldDB" id="A0A160NXC9"/>
<gene>
    <name evidence="2" type="ORF">SLA_1886</name>
</gene>
<keyword evidence="3" id="KW-1185">Reference proteome</keyword>
<proteinExistence type="predicted"/>
<reference evidence="2 3" key="1">
    <citation type="journal article" date="2016" name="Genome Announc.">
        <title>Complete Genome Sequence of Thiostrepton-Producing Streptomyces laurentii ATCC 31255.</title>
        <authorList>
            <person name="Doi K."/>
            <person name="Fujino Y."/>
            <person name="Nagayoshi Y."/>
            <person name="Ohshima T."/>
            <person name="Ogata S."/>
        </authorList>
    </citation>
    <scope>NUCLEOTIDE SEQUENCE [LARGE SCALE GENOMIC DNA]</scope>
    <source>
        <strain evidence="2 3">ATCC 31255</strain>
    </source>
</reference>
<name>A0A160NXC9_STRLU</name>
<sequence length="86" mass="9118">MTRPRHSLRSGRPDCPDCPERLLTKIEELEPSVAVLPADMAALPATSSPVPIIPFDAPAQNPGGIQAWLDEQNSTAPGTATEDTEA</sequence>
<organism evidence="2 3">
    <name type="scientific">Streptomyces laurentii</name>
    <dbReference type="NCBI Taxonomy" id="39478"/>
    <lineage>
        <taxon>Bacteria</taxon>
        <taxon>Bacillati</taxon>
        <taxon>Actinomycetota</taxon>
        <taxon>Actinomycetes</taxon>
        <taxon>Kitasatosporales</taxon>
        <taxon>Streptomycetaceae</taxon>
        <taxon>Streptomyces</taxon>
    </lineage>
</organism>
<dbReference type="KEGG" id="slau:SLA_1886"/>
<dbReference type="EMBL" id="AP017424">
    <property type="protein sequence ID" value="BAU82824.1"/>
    <property type="molecule type" value="Genomic_DNA"/>
</dbReference>